<accession>A0AAE1IYZ3</accession>
<dbReference type="GO" id="GO:0020037">
    <property type="term" value="F:heme binding"/>
    <property type="evidence" value="ECO:0007669"/>
    <property type="project" value="InterPro"/>
</dbReference>
<sequence length="512" mass="58240">MFCNMTIQLLASFFLFFCLPLIFLILSKAYSAATANSNKKLLPKSYPLIGSYLDVAANTDRRVQWLSDIVLVSPANTYTLRRFLGYQNVITANPAVVQHILKTRFPIYQKGHDFQEALKDFLGNGIFNTNGDNWKFQRQVASHEFNTKSLRKFIENVVETELNDRLIPILAAAAAQNQVLDLQDILQRFAFDNICRIAFGFDPKYLSQPLGQSKFAKAFDDATEISSRRSTSYALPLIWKIQKLLNMGSERRLREAISKVRESTKNLVREKKRELAEGTSPESADMLSRFLSSGHSDEDFVTDIVISFILAGKDTTSAALTWFFWLLSKNPEVEKKVVNEAREKSEHPVYDEVKDMIYTHAALSESMRLYPPVPMDGKEATADDVLPDGTVVKKGMVVTYHVYAMGRLEKLWGKDWAEYKPERWLEREENGGGSDKWRYVARDSYSYPVFQAGPRVCLGKEMAYLQMKKVVGAIVTRFRVVPAMEQEAETLFVSFLTSKMKGGFPVKIHSLA</sequence>
<keyword evidence="7" id="KW-0503">Monooxygenase</keyword>
<dbReference type="SUPFAM" id="SSF48264">
    <property type="entry name" value="Cytochrome P450"/>
    <property type="match status" value="1"/>
</dbReference>
<dbReference type="InterPro" id="IPR036396">
    <property type="entry name" value="Cyt_P450_sf"/>
</dbReference>
<evidence type="ECO:0000256" key="7">
    <source>
        <dbReference type="ARBA" id="ARBA00023033"/>
    </source>
</evidence>
<dbReference type="Pfam" id="PF00067">
    <property type="entry name" value="p450"/>
    <property type="match status" value="1"/>
</dbReference>
<evidence type="ECO:0000256" key="6">
    <source>
        <dbReference type="ARBA" id="ARBA00023004"/>
    </source>
</evidence>
<evidence type="ECO:0000256" key="1">
    <source>
        <dbReference type="ARBA" id="ARBA00001971"/>
    </source>
</evidence>
<evidence type="ECO:0000313" key="10">
    <source>
        <dbReference type="Proteomes" id="UP001293593"/>
    </source>
</evidence>
<comment type="similarity">
    <text evidence="2">Belongs to the cytochrome P450 family.</text>
</comment>
<name>A0AAE1IYZ3_9FABA</name>
<proteinExistence type="inferred from homology"/>
<evidence type="ECO:0000256" key="3">
    <source>
        <dbReference type="ARBA" id="ARBA00022617"/>
    </source>
</evidence>
<keyword evidence="10" id="KW-1185">Reference proteome</keyword>
<keyword evidence="6 8" id="KW-0408">Iron</keyword>
<dbReference type="PRINTS" id="PR00463">
    <property type="entry name" value="EP450I"/>
</dbReference>
<dbReference type="AlphaFoldDB" id="A0AAE1IYZ3"/>
<dbReference type="CDD" id="cd11064">
    <property type="entry name" value="CYP86A"/>
    <property type="match status" value="1"/>
</dbReference>
<feature type="binding site" description="axial binding residue" evidence="8">
    <location>
        <position position="457"/>
    </location>
    <ligand>
        <name>heme</name>
        <dbReference type="ChEBI" id="CHEBI:30413"/>
    </ligand>
    <ligandPart>
        <name>Fe</name>
        <dbReference type="ChEBI" id="CHEBI:18248"/>
    </ligandPart>
</feature>
<reference evidence="9" key="1">
    <citation type="submission" date="2023-10" db="EMBL/GenBank/DDBJ databases">
        <title>Chromosome-level genome of the transformable northern wattle, Acacia crassicarpa.</title>
        <authorList>
            <person name="Massaro I."/>
            <person name="Sinha N.R."/>
            <person name="Poethig S."/>
            <person name="Leichty A.R."/>
        </authorList>
    </citation>
    <scope>NUCLEOTIDE SEQUENCE</scope>
    <source>
        <strain evidence="9">Acra3RX</strain>
        <tissue evidence="9">Leaf</tissue>
    </source>
</reference>
<dbReference type="PANTHER" id="PTHR24296">
    <property type="entry name" value="CYTOCHROME P450"/>
    <property type="match status" value="1"/>
</dbReference>
<evidence type="ECO:0000313" key="9">
    <source>
        <dbReference type="EMBL" id="KAK4258973.1"/>
    </source>
</evidence>
<dbReference type="PRINTS" id="PR00385">
    <property type="entry name" value="P450"/>
</dbReference>
<comment type="cofactor">
    <cofactor evidence="1 8">
        <name>heme</name>
        <dbReference type="ChEBI" id="CHEBI:30413"/>
    </cofactor>
</comment>
<evidence type="ECO:0000256" key="2">
    <source>
        <dbReference type="ARBA" id="ARBA00010617"/>
    </source>
</evidence>
<evidence type="ECO:0000256" key="4">
    <source>
        <dbReference type="ARBA" id="ARBA00022723"/>
    </source>
</evidence>
<dbReference type="Proteomes" id="UP001293593">
    <property type="component" value="Unassembled WGS sequence"/>
</dbReference>
<keyword evidence="4 8" id="KW-0479">Metal-binding</keyword>
<evidence type="ECO:0008006" key="11">
    <source>
        <dbReference type="Google" id="ProtNLM"/>
    </source>
</evidence>
<comment type="caution">
    <text evidence="9">The sequence shown here is derived from an EMBL/GenBank/DDBJ whole genome shotgun (WGS) entry which is preliminary data.</text>
</comment>
<dbReference type="EMBL" id="JAWXYG010000011">
    <property type="protein sequence ID" value="KAK4258973.1"/>
    <property type="molecule type" value="Genomic_DNA"/>
</dbReference>
<dbReference type="InterPro" id="IPR002401">
    <property type="entry name" value="Cyt_P450_E_grp-I"/>
</dbReference>
<dbReference type="InterPro" id="IPR001128">
    <property type="entry name" value="Cyt_P450"/>
</dbReference>
<dbReference type="GO" id="GO:0016705">
    <property type="term" value="F:oxidoreductase activity, acting on paired donors, with incorporation or reduction of molecular oxygen"/>
    <property type="evidence" value="ECO:0007669"/>
    <property type="project" value="InterPro"/>
</dbReference>
<keyword evidence="3 8" id="KW-0349">Heme</keyword>
<gene>
    <name evidence="9" type="ORF">QN277_005358</name>
</gene>
<dbReference type="GO" id="GO:0004497">
    <property type="term" value="F:monooxygenase activity"/>
    <property type="evidence" value="ECO:0007669"/>
    <property type="project" value="UniProtKB-KW"/>
</dbReference>
<keyword evidence="5" id="KW-0560">Oxidoreductase</keyword>
<protein>
    <recommendedName>
        <fullName evidence="11">Cytochrome P450</fullName>
    </recommendedName>
</protein>
<evidence type="ECO:0000256" key="8">
    <source>
        <dbReference type="PIRSR" id="PIRSR602401-1"/>
    </source>
</evidence>
<evidence type="ECO:0000256" key="5">
    <source>
        <dbReference type="ARBA" id="ARBA00023002"/>
    </source>
</evidence>
<organism evidence="9 10">
    <name type="scientific">Acacia crassicarpa</name>
    <name type="common">northern wattle</name>
    <dbReference type="NCBI Taxonomy" id="499986"/>
    <lineage>
        <taxon>Eukaryota</taxon>
        <taxon>Viridiplantae</taxon>
        <taxon>Streptophyta</taxon>
        <taxon>Embryophyta</taxon>
        <taxon>Tracheophyta</taxon>
        <taxon>Spermatophyta</taxon>
        <taxon>Magnoliopsida</taxon>
        <taxon>eudicotyledons</taxon>
        <taxon>Gunneridae</taxon>
        <taxon>Pentapetalae</taxon>
        <taxon>rosids</taxon>
        <taxon>fabids</taxon>
        <taxon>Fabales</taxon>
        <taxon>Fabaceae</taxon>
        <taxon>Caesalpinioideae</taxon>
        <taxon>mimosoid clade</taxon>
        <taxon>Acacieae</taxon>
        <taxon>Acacia</taxon>
    </lineage>
</organism>
<dbReference type="GO" id="GO:0005506">
    <property type="term" value="F:iron ion binding"/>
    <property type="evidence" value="ECO:0007669"/>
    <property type="project" value="InterPro"/>
</dbReference>
<dbReference type="Gene3D" id="1.10.630.10">
    <property type="entry name" value="Cytochrome P450"/>
    <property type="match status" value="1"/>
</dbReference>